<evidence type="ECO:0000256" key="2">
    <source>
        <dbReference type="SAM" id="SignalP"/>
    </source>
</evidence>
<feature type="chain" id="PRO_5046047744" description="PQQ-like domain-containing protein" evidence="2">
    <location>
        <begin position="22"/>
        <end position="462"/>
    </location>
</feature>
<evidence type="ECO:0000313" key="3">
    <source>
        <dbReference type="EMBL" id="MFD2416132.1"/>
    </source>
</evidence>
<sequence>MSRTSFARTLVLLGCAGALIAGCDSGTGSAPGPSSAQPPSAGHGEDLGYHGPALPGLEAQPIAHLVNITFGAGKPYVVGDSFAFVTFKGGADGDRSGSTPATVTFYDAITGRKTATADVPLWDLHAPQVGESGGAPAIFLHGTETRESDGLSRTKKVEHQVGFDSSGRKVSDLAWDSGDDRVAVAGWTATKATNDHLTREELTVYAADGAARLSLPADHGAITAVAPVLDIIAGDIALVRHTREGRTGAEHYLAAYDLARPGAPLWTSDTTRPQAATNPDASVSFLSRGTIGLIYPAGSGKATVAVQDVRTGAVKGATPAIDKYPGLRDSSVGEADNAGSGAAVLALTHASSGHGSVAVSLADGHVLWQQTGDQEGFAPDVVVGGTVYGTSAQSPGRGKGDAARPSLALDLATGRVQEKSLTTAPIAATDSGYAIVPEIGDDTSGEDAGAKGSYWIFRARQG</sequence>
<dbReference type="EMBL" id="JBHUKR010000004">
    <property type="protein sequence ID" value="MFD2416132.1"/>
    <property type="molecule type" value="Genomic_DNA"/>
</dbReference>
<evidence type="ECO:0000256" key="1">
    <source>
        <dbReference type="SAM" id="MobiDB-lite"/>
    </source>
</evidence>
<proteinExistence type="predicted"/>
<keyword evidence="2" id="KW-0732">Signal</keyword>
<reference evidence="4" key="1">
    <citation type="journal article" date="2019" name="Int. J. Syst. Evol. Microbiol.">
        <title>The Global Catalogue of Microorganisms (GCM) 10K type strain sequencing project: providing services to taxonomists for standard genome sequencing and annotation.</title>
        <authorList>
            <consortium name="The Broad Institute Genomics Platform"/>
            <consortium name="The Broad Institute Genome Sequencing Center for Infectious Disease"/>
            <person name="Wu L."/>
            <person name="Ma J."/>
        </authorList>
    </citation>
    <scope>NUCLEOTIDE SEQUENCE [LARGE SCALE GENOMIC DNA]</scope>
    <source>
        <strain evidence="4">CGMCC 4.7645</strain>
    </source>
</reference>
<dbReference type="PROSITE" id="PS51257">
    <property type="entry name" value="PROKAR_LIPOPROTEIN"/>
    <property type="match status" value="1"/>
</dbReference>
<evidence type="ECO:0000313" key="4">
    <source>
        <dbReference type="Proteomes" id="UP001597417"/>
    </source>
</evidence>
<protein>
    <recommendedName>
        <fullName evidence="5">PQQ-like domain-containing protein</fullName>
    </recommendedName>
</protein>
<evidence type="ECO:0008006" key="5">
    <source>
        <dbReference type="Google" id="ProtNLM"/>
    </source>
</evidence>
<comment type="caution">
    <text evidence="3">The sequence shown here is derived from an EMBL/GenBank/DDBJ whole genome shotgun (WGS) entry which is preliminary data.</text>
</comment>
<feature type="region of interest" description="Disordered" evidence="1">
    <location>
        <begin position="27"/>
        <end position="53"/>
    </location>
</feature>
<name>A0ABW5FQQ2_9PSEU</name>
<feature type="signal peptide" evidence="2">
    <location>
        <begin position="1"/>
        <end position="21"/>
    </location>
</feature>
<gene>
    <name evidence="3" type="ORF">ACFSXZ_07310</name>
</gene>
<keyword evidence="4" id="KW-1185">Reference proteome</keyword>
<dbReference type="RefSeq" id="WP_378262565.1">
    <property type="nucleotide sequence ID" value="NZ_JBHUKR010000004.1"/>
</dbReference>
<accession>A0ABW5FQQ2</accession>
<organism evidence="3 4">
    <name type="scientific">Amycolatopsis pigmentata</name>
    <dbReference type="NCBI Taxonomy" id="450801"/>
    <lineage>
        <taxon>Bacteria</taxon>
        <taxon>Bacillati</taxon>
        <taxon>Actinomycetota</taxon>
        <taxon>Actinomycetes</taxon>
        <taxon>Pseudonocardiales</taxon>
        <taxon>Pseudonocardiaceae</taxon>
        <taxon>Amycolatopsis</taxon>
    </lineage>
</organism>
<feature type="compositionally biased region" description="Low complexity" evidence="1">
    <location>
        <begin position="27"/>
        <end position="42"/>
    </location>
</feature>
<dbReference type="Proteomes" id="UP001597417">
    <property type="component" value="Unassembled WGS sequence"/>
</dbReference>